<reference evidence="8" key="2">
    <citation type="submission" date="2020-09" db="EMBL/GenBank/DDBJ databases">
        <authorList>
            <person name="Sun Q."/>
            <person name="Ohkuma M."/>
        </authorList>
    </citation>
    <scope>NUCLEOTIDE SEQUENCE</scope>
    <source>
        <strain evidence="8">JCM 4646</strain>
    </source>
</reference>
<keyword evidence="3" id="KW-1003">Cell membrane</keyword>
<dbReference type="InterPro" id="IPR002771">
    <property type="entry name" value="Multi_antbiot-R_MarC"/>
</dbReference>
<comment type="caution">
    <text evidence="8">The sequence shown here is derived from an EMBL/GenBank/DDBJ whole genome shotgun (WGS) entry which is preliminary data.</text>
</comment>
<proteinExistence type="inferred from homology"/>
<name>A0A919KVB4_9ACTN</name>
<keyword evidence="9" id="KW-1185">Reference proteome</keyword>
<accession>A0A919KVB4</accession>
<evidence type="ECO:0000256" key="6">
    <source>
        <dbReference type="ARBA" id="ARBA00023136"/>
    </source>
</evidence>
<evidence type="ECO:0000256" key="1">
    <source>
        <dbReference type="ARBA" id="ARBA00004651"/>
    </source>
</evidence>
<keyword evidence="6 7" id="KW-0472">Membrane</keyword>
<evidence type="ECO:0000256" key="5">
    <source>
        <dbReference type="ARBA" id="ARBA00022989"/>
    </source>
</evidence>
<evidence type="ECO:0000256" key="2">
    <source>
        <dbReference type="ARBA" id="ARBA00009784"/>
    </source>
</evidence>
<keyword evidence="5 7" id="KW-1133">Transmembrane helix</keyword>
<dbReference type="PANTHER" id="PTHR33508">
    <property type="entry name" value="UPF0056 MEMBRANE PROTEIN YHCE"/>
    <property type="match status" value="1"/>
</dbReference>
<dbReference type="Proteomes" id="UP000617734">
    <property type="component" value="Unassembled WGS sequence"/>
</dbReference>
<sequence>MYVFDLSSAFIAFFAVVGPPKVLLSFAQLGAGRSTGDLRRLALWSTLVAAVVGGVMAYTADFVTTLFHVSDQSLQLAGGTIFFIYAVALVLGIHLGGGDSDDEHLANPTVDGIRALLLPYIASPLAMTGVLIGSLSKDTWGWHTTVAVAYLAVVAINCVCVLLLAPLLQRSRRTSLELLSRLLGLLLAAVGVELFLNGLAELGVHMAVGH</sequence>
<comment type="subcellular location">
    <subcellularLocation>
        <location evidence="1 7">Cell membrane</location>
        <topology evidence="1 7">Multi-pass membrane protein</topology>
    </subcellularLocation>
</comment>
<gene>
    <name evidence="8" type="ORF">GCM10018781_39300</name>
</gene>
<evidence type="ECO:0000313" key="8">
    <source>
        <dbReference type="EMBL" id="GHH73872.1"/>
    </source>
</evidence>
<dbReference type="PANTHER" id="PTHR33508:SF1">
    <property type="entry name" value="UPF0056 MEMBRANE PROTEIN YHCE"/>
    <property type="match status" value="1"/>
</dbReference>
<feature type="transmembrane region" description="Helical" evidence="7">
    <location>
        <begin position="41"/>
        <end position="60"/>
    </location>
</feature>
<dbReference type="GeneID" id="95354334"/>
<dbReference type="AlphaFoldDB" id="A0A919KVB4"/>
<feature type="transmembrane region" description="Helical" evidence="7">
    <location>
        <begin position="179"/>
        <end position="200"/>
    </location>
</feature>
<feature type="transmembrane region" description="Helical" evidence="7">
    <location>
        <begin position="116"/>
        <end position="135"/>
    </location>
</feature>
<protein>
    <recommendedName>
        <fullName evidence="7">UPF0056 membrane protein</fullName>
    </recommendedName>
</protein>
<feature type="transmembrane region" description="Helical" evidence="7">
    <location>
        <begin position="147"/>
        <end position="167"/>
    </location>
</feature>
<keyword evidence="4 7" id="KW-0812">Transmembrane</keyword>
<dbReference type="RefSeq" id="WP_190212177.1">
    <property type="nucleotide sequence ID" value="NZ_BNBO01000021.1"/>
</dbReference>
<reference evidence="8" key="1">
    <citation type="journal article" date="2014" name="Int. J. Syst. Evol. Microbiol.">
        <title>Complete genome sequence of Corynebacterium casei LMG S-19264T (=DSM 44701T), isolated from a smear-ripened cheese.</title>
        <authorList>
            <consortium name="US DOE Joint Genome Institute (JGI-PGF)"/>
            <person name="Walter F."/>
            <person name="Albersmeier A."/>
            <person name="Kalinowski J."/>
            <person name="Ruckert C."/>
        </authorList>
    </citation>
    <scope>NUCLEOTIDE SEQUENCE</scope>
    <source>
        <strain evidence="8">JCM 4646</strain>
    </source>
</reference>
<evidence type="ECO:0000256" key="4">
    <source>
        <dbReference type="ARBA" id="ARBA00022692"/>
    </source>
</evidence>
<comment type="similarity">
    <text evidence="2 7">Belongs to the UPF0056 (MarC) family.</text>
</comment>
<feature type="transmembrane region" description="Helical" evidence="7">
    <location>
        <begin position="6"/>
        <end position="29"/>
    </location>
</feature>
<evidence type="ECO:0000256" key="3">
    <source>
        <dbReference type="ARBA" id="ARBA00022475"/>
    </source>
</evidence>
<organism evidence="8 9">
    <name type="scientific">Kitasatospora indigofera</name>
    <dbReference type="NCBI Taxonomy" id="67307"/>
    <lineage>
        <taxon>Bacteria</taxon>
        <taxon>Bacillati</taxon>
        <taxon>Actinomycetota</taxon>
        <taxon>Actinomycetes</taxon>
        <taxon>Kitasatosporales</taxon>
        <taxon>Streptomycetaceae</taxon>
        <taxon>Kitasatospora</taxon>
    </lineage>
</organism>
<feature type="transmembrane region" description="Helical" evidence="7">
    <location>
        <begin position="72"/>
        <end position="95"/>
    </location>
</feature>
<dbReference type="EMBL" id="BNBO01000021">
    <property type="protein sequence ID" value="GHH73872.1"/>
    <property type="molecule type" value="Genomic_DNA"/>
</dbReference>
<evidence type="ECO:0000256" key="7">
    <source>
        <dbReference type="RuleBase" id="RU362048"/>
    </source>
</evidence>
<dbReference type="Pfam" id="PF01914">
    <property type="entry name" value="MarC"/>
    <property type="match status" value="1"/>
</dbReference>
<dbReference type="GO" id="GO:0005886">
    <property type="term" value="C:plasma membrane"/>
    <property type="evidence" value="ECO:0007669"/>
    <property type="project" value="UniProtKB-SubCell"/>
</dbReference>
<evidence type="ECO:0000313" key="9">
    <source>
        <dbReference type="Proteomes" id="UP000617734"/>
    </source>
</evidence>